<dbReference type="Proteomes" id="UP000324748">
    <property type="component" value="Unassembled WGS sequence"/>
</dbReference>
<gene>
    <name evidence="2" type="ORF">PGT21_010212</name>
    <name evidence="3" type="ORF">PGTUg99_026688</name>
</gene>
<reference evidence="4 5" key="1">
    <citation type="submission" date="2019-05" db="EMBL/GenBank/DDBJ databases">
        <title>Emergence of the Ug99 lineage of the wheat stem rust pathogen through somatic hybridization.</title>
        <authorList>
            <person name="Li F."/>
            <person name="Upadhyaya N.M."/>
            <person name="Sperschneider J."/>
            <person name="Matny O."/>
            <person name="Nguyen-Phuc H."/>
            <person name="Mago R."/>
            <person name="Raley C."/>
            <person name="Miller M.E."/>
            <person name="Silverstein K.A.T."/>
            <person name="Henningsen E."/>
            <person name="Hirsch C.D."/>
            <person name="Visser B."/>
            <person name="Pretorius Z.A."/>
            <person name="Steffenson B.J."/>
            <person name="Schwessinger B."/>
            <person name="Dodds P.N."/>
            <person name="Figueroa M."/>
        </authorList>
    </citation>
    <scope>NUCLEOTIDE SEQUENCE [LARGE SCALE GENOMIC DNA]</scope>
    <source>
        <strain evidence="2">21-0</strain>
        <strain evidence="3 5">Ug99</strain>
    </source>
</reference>
<feature type="compositionally biased region" description="Polar residues" evidence="1">
    <location>
        <begin position="29"/>
        <end position="41"/>
    </location>
</feature>
<feature type="region of interest" description="Disordered" evidence="1">
    <location>
        <begin position="1"/>
        <end position="86"/>
    </location>
</feature>
<evidence type="ECO:0000313" key="2">
    <source>
        <dbReference type="EMBL" id="KAA1097525.1"/>
    </source>
</evidence>
<protein>
    <submittedName>
        <fullName evidence="3">Uncharacterized protein</fullName>
    </submittedName>
</protein>
<dbReference type="Proteomes" id="UP000325313">
    <property type="component" value="Unassembled WGS sequence"/>
</dbReference>
<evidence type="ECO:0000313" key="3">
    <source>
        <dbReference type="EMBL" id="KAA1134105.1"/>
    </source>
</evidence>
<dbReference type="EMBL" id="VDEP01000069">
    <property type="protein sequence ID" value="KAA1134105.1"/>
    <property type="molecule type" value="Genomic_DNA"/>
</dbReference>
<organism evidence="3 5">
    <name type="scientific">Puccinia graminis f. sp. tritici</name>
    <dbReference type="NCBI Taxonomy" id="56615"/>
    <lineage>
        <taxon>Eukaryota</taxon>
        <taxon>Fungi</taxon>
        <taxon>Dikarya</taxon>
        <taxon>Basidiomycota</taxon>
        <taxon>Pucciniomycotina</taxon>
        <taxon>Pucciniomycetes</taxon>
        <taxon>Pucciniales</taxon>
        <taxon>Pucciniaceae</taxon>
        <taxon>Puccinia</taxon>
    </lineage>
</organism>
<dbReference type="EMBL" id="VSWC01000066">
    <property type="protein sequence ID" value="KAA1097525.1"/>
    <property type="molecule type" value="Genomic_DNA"/>
</dbReference>
<comment type="caution">
    <text evidence="3">The sequence shown here is derived from an EMBL/GenBank/DDBJ whole genome shotgun (WGS) entry which is preliminary data.</text>
</comment>
<evidence type="ECO:0000256" key="1">
    <source>
        <dbReference type="SAM" id="MobiDB-lite"/>
    </source>
</evidence>
<evidence type="ECO:0000313" key="5">
    <source>
        <dbReference type="Proteomes" id="UP000325313"/>
    </source>
</evidence>
<sequence length="86" mass="9473">MTMTASRPSDATLQLSPHQPHTPFPGDHIQSSSRLDPTSQALHLATSARREHAPEASRATYRWTPAERHEDSLPGVLMDHLRAPSA</sequence>
<accession>A0A5B0S9I1</accession>
<evidence type="ECO:0000313" key="4">
    <source>
        <dbReference type="Proteomes" id="UP000324748"/>
    </source>
</evidence>
<name>A0A5B0S9I1_PUCGR</name>
<keyword evidence="4" id="KW-1185">Reference proteome</keyword>
<proteinExistence type="predicted"/>
<feature type="compositionally biased region" description="Polar residues" evidence="1">
    <location>
        <begin position="1"/>
        <end position="19"/>
    </location>
</feature>
<dbReference type="AlphaFoldDB" id="A0A5B0S9I1"/>